<protein>
    <recommendedName>
        <fullName evidence="5">GDP-mannose transporter</fullName>
        <shortName evidence="5">GMT</shortName>
    </recommendedName>
</protein>
<dbReference type="InterPro" id="IPR037185">
    <property type="entry name" value="EmrE-like"/>
</dbReference>
<dbReference type="EMBL" id="QEAP01000110">
    <property type="protein sequence ID" value="TPX74743.1"/>
    <property type="molecule type" value="Genomic_DNA"/>
</dbReference>
<feature type="transmembrane region" description="Helical" evidence="5">
    <location>
        <begin position="133"/>
        <end position="153"/>
    </location>
</feature>
<feature type="region of interest" description="Disordered" evidence="6">
    <location>
        <begin position="659"/>
        <end position="700"/>
    </location>
</feature>
<dbReference type="GO" id="GO:0000139">
    <property type="term" value="C:Golgi membrane"/>
    <property type="evidence" value="ECO:0007669"/>
    <property type="project" value="UniProtKB-SubCell"/>
</dbReference>
<comment type="caution">
    <text evidence="7">The sequence shown here is derived from an EMBL/GenBank/DDBJ whole genome shotgun (WGS) entry which is preliminary data.</text>
</comment>
<organism evidence="7 8">
    <name type="scientific">Chytriomyces confervae</name>
    <dbReference type="NCBI Taxonomy" id="246404"/>
    <lineage>
        <taxon>Eukaryota</taxon>
        <taxon>Fungi</taxon>
        <taxon>Fungi incertae sedis</taxon>
        <taxon>Chytridiomycota</taxon>
        <taxon>Chytridiomycota incertae sedis</taxon>
        <taxon>Chytridiomycetes</taxon>
        <taxon>Chytridiales</taxon>
        <taxon>Chytriomycetaceae</taxon>
        <taxon>Chytriomyces</taxon>
    </lineage>
</organism>
<dbReference type="PANTHER" id="PTHR11132">
    <property type="entry name" value="SOLUTE CARRIER FAMILY 35"/>
    <property type="match status" value="1"/>
</dbReference>
<feature type="compositionally biased region" description="Basic and acidic residues" evidence="6">
    <location>
        <begin position="671"/>
        <end position="685"/>
    </location>
</feature>
<evidence type="ECO:0000313" key="7">
    <source>
        <dbReference type="EMBL" id="TPX74743.1"/>
    </source>
</evidence>
<evidence type="ECO:0000256" key="4">
    <source>
        <dbReference type="ARBA" id="ARBA00023136"/>
    </source>
</evidence>
<feature type="region of interest" description="Disordered" evidence="6">
    <location>
        <begin position="516"/>
        <end position="551"/>
    </location>
</feature>
<evidence type="ECO:0000256" key="2">
    <source>
        <dbReference type="ARBA" id="ARBA00022692"/>
    </source>
</evidence>
<dbReference type="OrthoDB" id="9946895at2759"/>
<keyword evidence="5" id="KW-0968">Cytoplasmic vesicle</keyword>
<feature type="transmembrane region" description="Helical" evidence="5">
    <location>
        <begin position="12"/>
        <end position="30"/>
    </location>
</feature>
<feature type="transmembrane region" description="Helical" evidence="5">
    <location>
        <begin position="42"/>
        <end position="67"/>
    </location>
</feature>
<keyword evidence="5" id="KW-0762">Sugar transport</keyword>
<dbReference type="SUPFAM" id="SSF103481">
    <property type="entry name" value="Multidrug resistance efflux transporter EmrE"/>
    <property type="match status" value="1"/>
</dbReference>
<evidence type="ECO:0000256" key="3">
    <source>
        <dbReference type="ARBA" id="ARBA00022989"/>
    </source>
</evidence>
<feature type="compositionally biased region" description="Acidic residues" evidence="6">
    <location>
        <begin position="659"/>
        <end position="670"/>
    </location>
</feature>
<evidence type="ECO:0000256" key="1">
    <source>
        <dbReference type="ARBA" id="ARBA00004141"/>
    </source>
</evidence>
<comment type="subcellular location">
    <subcellularLocation>
        <location evidence="5">Golgi apparatus membrane</location>
        <topology evidence="5">Multi-pass membrane protein</topology>
    </subcellularLocation>
    <subcellularLocation>
        <location evidence="5">Cytoplasmic vesicle membrane</location>
        <topology evidence="5">Multi-pass membrane protein</topology>
    </subcellularLocation>
    <subcellularLocation>
        <location evidence="5">Endoplasmic reticulum membrane</location>
        <topology evidence="5">Multi-pass membrane protein</topology>
    </subcellularLocation>
    <subcellularLocation>
        <location evidence="1">Membrane</location>
        <topology evidence="1">Multi-pass membrane protein</topology>
    </subcellularLocation>
</comment>
<feature type="transmembrane region" description="Helical" evidence="5">
    <location>
        <begin position="245"/>
        <end position="267"/>
    </location>
</feature>
<dbReference type="GO" id="GO:0005789">
    <property type="term" value="C:endoplasmic reticulum membrane"/>
    <property type="evidence" value="ECO:0007669"/>
    <property type="project" value="UniProtKB-SubCell"/>
</dbReference>
<evidence type="ECO:0000256" key="6">
    <source>
        <dbReference type="SAM" id="MobiDB-lite"/>
    </source>
</evidence>
<keyword evidence="5" id="KW-0333">Golgi apparatus</keyword>
<evidence type="ECO:0000313" key="8">
    <source>
        <dbReference type="Proteomes" id="UP000320333"/>
    </source>
</evidence>
<comment type="similarity">
    <text evidence="5">Belongs to the TPT transporter family. SLC35D subfamily.</text>
</comment>
<dbReference type="AlphaFoldDB" id="A0A507FEU4"/>
<keyword evidence="4 5" id="KW-0472">Membrane</keyword>
<feature type="transmembrane region" description="Helical" evidence="5">
    <location>
        <begin position="101"/>
        <end position="121"/>
    </location>
</feature>
<dbReference type="InterPro" id="IPR050186">
    <property type="entry name" value="TPT_transporter"/>
</dbReference>
<comment type="function">
    <text evidence="5">Involved in the import of GDP-mannose from the cytoplasm into the Golgi lumen.</text>
</comment>
<keyword evidence="3 5" id="KW-1133">Transmembrane helix</keyword>
<sequence length="839" mass="92306">MSDKVKTPSSSSAPLAVLSYCTASILMTVTNKLVLSGFNFKMVLLVLALQSSCTLALVRLCASLRLISHKRFNYADASRWFPVSFALVAMIFSGAKALQYMAIPLFTIFKNLTIILIAYGERLFFGGSPVTRLILSSFVLLVLSSAIAGWSDITAGNTLKHVDPESPQPSTVVAYFWMLTNCLCTAFFTLTMRSKIKQVGFKDFDTVYYNSLLSVPVLLVASLLFERQAALDSYARFVSPGLEATSGVYLLMAIVVSSVSAFAISFATSWCVRVTSSTTYSMVGALNKLPISVSGMVFFKDPVTPGGVSGVVVALMGGVLYSYAKSVQDLFNATTTMQRRVVRSNVSSAGSTSSEDRSSNQFMARLDPETDTPMLNVSLSPATSLQTLCHTPATEIATTTPQTPHANTEDVVHDILKRQEDWESERAELDVYLQKVKDMVSTGNATLISNELELALDEQTLMERNKNEDEGMRRKILEGFRKIKELDGVLKEKTLLAQSFDSKPSTSTATLFNEMTNAFTSPSQTKPNTSAATHKENDNDNDDASSCSGASSLDSEYELRSVHSLDTRTFITEPRLHRKLGAAGMRKHGSAGLRCLGGESSAATTTGGDVNGIVQDLQEKKGYKLGDFIQRNIVLGPQARYYHAMTEVEQDRVEKILAELDEDEDDDEEGRSDARGSERFGHVESADEPDTISTSNASKRSFLGSAGKSRHIWLDTNELDKLASIDREIMSLCGADDRDVASLVWTPSVWTPSASGYSTPARSASSARDAKSIIEMHDLHEQDSQWTFHSEAQRLKEIDERLRRFHEVYENGEEGIQLESPERIEHLLEQIRAQMEITD</sequence>
<dbReference type="Proteomes" id="UP000320333">
    <property type="component" value="Unassembled WGS sequence"/>
</dbReference>
<keyword evidence="5" id="KW-0813">Transport</keyword>
<name>A0A507FEU4_9FUNG</name>
<keyword evidence="8" id="KW-1185">Reference proteome</keyword>
<evidence type="ECO:0000256" key="5">
    <source>
        <dbReference type="RuleBase" id="RU367097"/>
    </source>
</evidence>
<keyword evidence="5" id="KW-0256">Endoplasmic reticulum</keyword>
<keyword evidence="2 5" id="KW-0812">Transmembrane</keyword>
<gene>
    <name evidence="7" type="ORF">CcCBS67573_g03983</name>
</gene>
<feature type="transmembrane region" description="Helical" evidence="5">
    <location>
        <begin position="305"/>
        <end position="324"/>
    </location>
</feature>
<feature type="transmembrane region" description="Helical" evidence="5">
    <location>
        <begin position="206"/>
        <end position="225"/>
    </location>
</feature>
<comment type="subunit">
    <text evidence="5">Homooligomer.</text>
</comment>
<proteinExistence type="inferred from homology"/>
<feature type="transmembrane region" description="Helical" evidence="5">
    <location>
        <begin position="173"/>
        <end position="194"/>
    </location>
</feature>
<accession>A0A507FEU4</accession>
<reference evidence="7 8" key="1">
    <citation type="journal article" date="2019" name="Sci. Rep.">
        <title>Comparative genomics of chytrid fungi reveal insights into the obligate biotrophic and pathogenic lifestyle of Synchytrium endobioticum.</title>
        <authorList>
            <person name="van de Vossenberg B.T.L.H."/>
            <person name="Warris S."/>
            <person name="Nguyen H.D.T."/>
            <person name="van Gent-Pelzer M.P.E."/>
            <person name="Joly D.L."/>
            <person name="van de Geest H.C."/>
            <person name="Bonants P.J.M."/>
            <person name="Smith D.S."/>
            <person name="Levesque C.A."/>
            <person name="van der Lee T.A.J."/>
        </authorList>
    </citation>
    <scope>NUCLEOTIDE SEQUENCE [LARGE SCALE GENOMIC DNA]</scope>
    <source>
        <strain evidence="7 8">CBS 675.73</strain>
    </source>
</reference>
<feature type="compositionally biased region" description="Polar residues" evidence="6">
    <location>
        <begin position="516"/>
        <end position="532"/>
    </location>
</feature>
<dbReference type="NCBIfam" id="TIGR00803">
    <property type="entry name" value="nst"/>
    <property type="match status" value="1"/>
</dbReference>
<feature type="transmembrane region" description="Helical" evidence="5">
    <location>
        <begin position="79"/>
        <end position="95"/>
    </location>
</feature>
<dbReference type="GO" id="GO:0030659">
    <property type="term" value="C:cytoplasmic vesicle membrane"/>
    <property type="evidence" value="ECO:0007669"/>
    <property type="project" value="UniProtKB-SubCell"/>
</dbReference>